<dbReference type="SUPFAM" id="SSF111321">
    <property type="entry name" value="AF1104-like"/>
    <property type="match status" value="1"/>
</dbReference>
<dbReference type="InterPro" id="IPR036075">
    <property type="entry name" value="ARMT-1-like_metal-bd_sf"/>
</dbReference>
<dbReference type="PANTHER" id="PTHR12260">
    <property type="entry name" value="DAMAGE-CONTROL PHOSPHATASE ARMT1"/>
    <property type="match status" value="1"/>
</dbReference>
<comment type="catalytic activity">
    <reaction evidence="1">
        <text>beta-D-fructose 1-phosphate + H2O = D-fructose + phosphate</text>
        <dbReference type="Rhea" id="RHEA:35603"/>
        <dbReference type="ChEBI" id="CHEBI:15377"/>
        <dbReference type="ChEBI" id="CHEBI:37721"/>
        <dbReference type="ChEBI" id="CHEBI:43474"/>
        <dbReference type="ChEBI" id="CHEBI:138881"/>
    </reaction>
</comment>
<sequence>MRTGQSMTAEEIDSKEPDSFGNGVLTRRHPELIAKVRSSLPYPPAVQRNLDQLGGAIRDVVPPFTEPSADRSAWEAWVAPYVGRPWLEVPFLWAESYFYRLLLQATGYFGDGPWAGVDPFKSQKDAELISGELDRDLDQVAGIVTAPEEEGLHSALLASLWGNRSDLGFRLSKPQSADAAQVDDLIVDDADEVWSHLSGHDAGRVDLIADNAGRELVADLLLIDRLLSTRRAARVVLHLKPQPYFVSDATVHDLLTILGHLGGHTGAVAAMAARLAAAITDGRIAVQAHAFWCSPLTFHDIPAGLAGALEESELVIIKGDLNYRRLVGDRRWPPTSSFSDLVEHFPAPLVALRTLKSDLAVGIPEDRLARLEAHEPGWRTDGTHAVIQTRLQ</sequence>
<comment type="similarity">
    <text evidence="3">Belongs to the damage-control phosphatase family. Sugar phosphate phosphatase III subfamily.</text>
</comment>
<proteinExistence type="inferred from homology"/>
<dbReference type="Proteomes" id="UP000564496">
    <property type="component" value="Unassembled WGS sequence"/>
</dbReference>
<keyword evidence="6" id="KW-0464">Manganese</keyword>
<feature type="region of interest" description="Disordered" evidence="8">
    <location>
        <begin position="1"/>
        <end position="24"/>
    </location>
</feature>
<dbReference type="GO" id="GO:0016791">
    <property type="term" value="F:phosphatase activity"/>
    <property type="evidence" value="ECO:0007669"/>
    <property type="project" value="TreeGrafter"/>
</dbReference>
<comment type="caution">
    <text evidence="10">The sequence shown here is derived from an EMBL/GenBank/DDBJ whole genome shotgun (WGS) entry which is preliminary data.</text>
</comment>
<dbReference type="InterPro" id="IPR002791">
    <property type="entry name" value="ARMT1-like_metal-bd"/>
</dbReference>
<evidence type="ECO:0000259" key="9">
    <source>
        <dbReference type="Pfam" id="PF01937"/>
    </source>
</evidence>
<dbReference type="GO" id="GO:0046872">
    <property type="term" value="F:metal ion binding"/>
    <property type="evidence" value="ECO:0007669"/>
    <property type="project" value="UniProtKB-KW"/>
</dbReference>
<evidence type="ECO:0000313" key="10">
    <source>
        <dbReference type="EMBL" id="NYI78163.1"/>
    </source>
</evidence>
<keyword evidence="4" id="KW-0479">Metal-binding</keyword>
<evidence type="ECO:0000256" key="2">
    <source>
        <dbReference type="ARBA" id="ARBA00001936"/>
    </source>
</evidence>
<dbReference type="InterPro" id="IPR039763">
    <property type="entry name" value="ARMT1"/>
</dbReference>
<reference evidence="10 11" key="1">
    <citation type="submission" date="2020-07" db="EMBL/GenBank/DDBJ databases">
        <title>Sequencing the genomes of 1000 actinobacteria strains.</title>
        <authorList>
            <person name="Klenk H.-P."/>
        </authorList>
    </citation>
    <scope>NUCLEOTIDE SEQUENCE [LARGE SCALE GENOMIC DNA]</scope>
    <source>
        <strain evidence="10 11">DSM 26487</strain>
    </source>
</reference>
<comment type="catalytic activity">
    <reaction evidence="7">
        <text>beta-D-fructose 6-phosphate = dihydroxyacetone + D-glyceraldehyde 3-phosphate</text>
        <dbReference type="Rhea" id="RHEA:28002"/>
        <dbReference type="ChEBI" id="CHEBI:16016"/>
        <dbReference type="ChEBI" id="CHEBI:57634"/>
        <dbReference type="ChEBI" id="CHEBI:59776"/>
    </reaction>
</comment>
<evidence type="ECO:0000313" key="11">
    <source>
        <dbReference type="Proteomes" id="UP000564496"/>
    </source>
</evidence>
<name>A0A7Z0DMK3_9ACTN</name>
<dbReference type="AlphaFoldDB" id="A0A7Z0DMK3"/>
<comment type="cofactor">
    <cofactor evidence="2">
        <name>Mn(2+)</name>
        <dbReference type="ChEBI" id="CHEBI:29035"/>
    </cofactor>
</comment>
<gene>
    <name evidence="10" type="ORF">BJ988_002811</name>
</gene>
<dbReference type="Pfam" id="PF01937">
    <property type="entry name" value="ARMT1-like_dom"/>
    <property type="match status" value="1"/>
</dbReference>
<keyword evidence="5" id="KW-0378">Hydrolase</keyword>
<accession>A0A7Z0DMK3</accession>
<dbReference type="EMBL" id="JACBZR010000001">
    <property type="protein sequence ID" value="NYI78163.1"/>
    <property type="molecule type" value="Genomic_DNA"/>
</dbReference>
<dbReference type="PANTHER" id="PTHR12260:SF6">
    <property type="entry name" value="DAMAGE-CONTROL PHOSPHATASE ARMT1"/>
    <property type="match status" value="1"/>
</dbReference>
<feature type="domain" description="Damage-control phosphatase ARMT1-like metal-binding" evidence="9">
    <location>
        <begin position="64"/>
        <end position="365"/>
    </location>
</feature>
<organism evidence="10 11">
    <name type="scientific">Nocardioides panzhihuensis</name>
    <dbReference type="NCBI Taxonomy" id="860243"/>
    <lineage>
        <taxon>Bacteria</taxon>
        <taxon>Bacillati</taxon>
        <taxon>Actinomycetota</taxon>
        <taxon>Actinomycetes</taxon>
        <taxon>Propionibacteriales</taxon>
        <taxon>Nocardioidaceae</taxon>
        <taxon>Nocardioides</taxon>
    </lineage>
</organism>
<evidence type="ECO:0000256" key="8">
    <source>
        <dbReference type="SAM" id="MobiDB-lite"/>
    </source>
</evidence>
<evidence type="ECO:0000256" key="1">
    <source>
        <dbReference type="ARBA" id="ARBA00001326"/>
    </source>
</evidence>
<dbReference type="GO" id="GO:0006974">
    <property type="term" value="P:DNA damage response"/>
    <property type="evidence" value="ECO:0007669"/>
    <property type="project" value="TreeGrafter"/>
</dbReference>
<evidence type="ECO:0000256" key="3">
    <source>
        <dbReference type="ARBA" id="ARBA00009519"/>
    </source>
</evidence>
<dbReference type="Gene3D" id="3.40.50.10880">
    <property type="entry name" value="Uncharacterised protein PF01937, DUF89, domain 3"/>
    <property type="match status" value="1"/>
</dbReference>
<evidence type="ECO:0000256" key="6">
    <source>
        <dbReference type="ARBA" id="ARBA00023211"/>
    </source>
</evidence>
<evidence type="ECO:0000256" key="7">
    <source>
        <dbReference type="ARBA" id="ARBA00048809"/>
    </source>
</evidence>
<evidence type="ECO:0000256" key="4">
    <source>
        <dbReference type="ARBA" id="ARBA00022723"/>
    </source>
</evidence>
<dbReference type="RefSeq" id="WP_218860861.1">
    <property type="nucleotide sequence ID" value="NZ_JACBZR010000001.1"/>
</dbReference>
<evidence type="ECO:0000256" key="5">
    <source>
        <dbReference type="ARBA" id="ARBA00022801"/>
    </source>
</evidence>
<protein>
    <submittedName>
        <fullName evidence="10">Uncharacterized protein with ATP-grasp and redox domains</fullName>
    </submittedName>
</protein>
<keyword evidence="11" id="KW-1185">Reference proteome</keyword>